<feature type="region of interest" description="Disordered" evidence="1">
    <location>
        <begin position="46"/>
        <end position="70"/>
    </location>
</feature>
<comment type="caution">
    <text evidence="2">The sequence shown here is derived from an EMBL/GenBank/DDBJ whole genome shotgun (WGS) entry which is preliminary data.</text>
</comment>
<evidence type="ECO:0000256" key="1">
    <source>
        <dbReference type="SAM" id="MobiDB-lite"/>
    </source>
</evidence>
<sequence length="137" mass="15655">GKPFTFDSRPELEVSIKTEPLTFDSHAELDMSKPVKFYSQPEVSIKIESNDSDRSEKRNRKQSQPRKIEKMEDIDSNLVAIHQQNVLNRIRDKHLLRMISLIGRIKSLSLSVKNARAKGVKKYKKSPLSAGDVPIEP</sequence>
<protein>
    <submittedName>
        <fullName evidence="2">Uncharacterized protein</fullName>
    </submittedName>
</protein>
<organism evidence="2 3">
    <name type="scientific">Pseudolycoriella hygida</name>
    <dbReference type="NCBI Taxonomy" id="35572"/>
    <lineage>
        <taxon>Eukaryota</taxon>
        <taxon>Metazoa</taxon>
        <taxon>Ecdysozoa</taxon>
        <taxon>Arthropoda</taxon>
        <taxon>Hexapoda</taxon>
        <taxon>Insecta</taxon>
        <taxon>Pterygota</taxon>
        <taxon>Neoptera</taxon>
        <taxon>Endopterygota</taxon>
        <taxon>Diptera</taxon>
        <taxon>Nematocera</taxon>
        <taxon>Sciaroidea</taxon>
        <taxon>Sciaridae</taxon>
        <taxon>Pseudolycoriella</taxon>
    </lineage>
</organism>
<feature type="non-terminal residue" evidence="2">
    <location>
        <position position="1"/>
    </location>
</feature>
<evidence type="ECO:0000313" key="2">
    <source>
        <dbReference type="EMBL" id="KAJ6645633.1"/>
    </source>
</evidence>
<accession>A0A9Q0N8A5</accession>
<proteinExistence type="predicted"/>
<name>A0A9Q0N8A5_9DIPT</name>
<keyword evidence="3" id="KW-1185">Reference proteome</keyword>
<gene>
    <name evidence="2" type="ORF">Bhyg_00840</name>
</gene>
<dbReference type="Proteomes" id="UP001151699">
    <property type="component" value="Chromosome A"/>
</dbReference>
<evidence type="ECO:0000313" key="3">
    <source>
        <dbReference type="Proteomes" id="UP001151699"/>
    </source>
</evidence>
<reference evidence="2" key="1">
    <citation type="submission" date="2022-07" db="EMBL/GenBank/DDBJ databases">
        <authorList>
            <person name="Trinca V."/>
            <person name="Uliana J.V.C."/>
            <person name="Torres T.T."/>
            <person name="Ward R.J."/>
            <person name="Monesi N."/>
        </authorList>
    </citation>
    <scope>NUCLEOTIDE SEQUENCE</scope>
    <source>
        <strain evidence="2">HSMRA1968</strain>
        <tissue evidence="2">Whole embryos</tissue>
    </source>
</reference>
<dbReference type="EMBL" id="WJQU01000001">
    <property type="protein sequence ID" value="KAJ6645633.1"/>
    <property type="molecule type" value="Genomic_DNA"/>
</dbReference>
<dbReference type="AlphaFoldDB" id="A0A9Q0N8A5"/>